<dbReference type="EC" id="3.1.12.1" evidence="9"/>
<evidence type="ECO:0000256" key="2">
    <source>
        <dbReference type="ARBA" id="ARBA00022723"/>
    </source>
</evidence>
<keyword evidence="3 9" id="KW-0378">Hydrolase</keyword>
<dbReference type="EMBL" id="LZRT01000064">
    <property type="protein sequence ID" value="OUM88219.1"/>
    <property type="molecule type" value="Genomic_DNA"/>
</dbReference>
<evidence type="ECO:0000256" key="5">
    <source>
        <dbReference type="ARBA" id="ARBA00023004"/>
    </source>
</evidence>
<gene>
    <name evidence="11" type="ORF">BAA01_08615</name>
</gene>
<keyword evidence="8 9" id="KW-0464">Manganese</keyword>
<proteinExistence type="inferred from homology"/>
<dbReference type="GO" id="GO:0051607">
    <property type="term" value="P:defense response to virus"/>
    <property type="evidence" value="ECO:0007669"/>
    <property type="project" value="UniProtKB-KW"/>
</dbReference>
<dbReference type="GO" id="GO:0004527">
    <property type="term" value="F:exonuclease activity"/>
    <property type="evidence" value="ECO:0007669"/>
    <property type="project" value="UniProtKB-KW"/>
</dbReference>
<dbReference type="PANTHER" id="PTHR37168:SF2">
    <property type="entry name" value="CRISPR-ASSOCIATED EXONUCLEASE CAS4"/>
    <property type="match status" value="1"/>
</dbReference>
<evidence type="ECO:0000256" key="6">
    <source>
        <dbReference type="ARBA" id="ARBA00023014"/>
    </source>
</evidence>
<dbReference type="Gene3D" id="3.90.320.10">
    <property type="match status" value="1"/>
</dbReference>
<evidence type="ECO:0000256" key="3">
    <source>
        <dbReference type="ARBA" id="ARBA00022801"/>
    </source>
</evidence>
<evidence type="ECO:0000256" key="7">
    <source>
        <dbReference type="ARBA" id="ARBA00023118"/>
    </source>
</evidence>
<keyword evidence="4 9" id="KW-0269">Exonuclease</keyword>
<comment type="cofactor">
    <cofactor evidence="9">
        <name>iron-sulfur cluster</name>
        <dbReference type="ChEBI" id="CHEBI:30408"/>
    </cofactor>
</comment>
<keyword evidence="5 9" id="KW-0408">Iron</keyword>
<sequence>MTEVLEHVNGTLIWYYCICPREAWLMARQITPDEDDPNIVIGRFLHEQRYAREKKEILVDAGKMDVVKLTDEGVVVREVKKSSRYLESSRMQLLYYLKLMREHGIEARGELLFPEERKKEEVFLTAENLQKLEQTEAAILRLVNQPAPPPPKKISFCRQCAYREYCWA</sequence>
<comment type="caution">
    <text evidence="11">The sequence shown here is derived from an EMBL/GenBank/DDBJ whole genome shotgun (WGS) entry which is preliminary data.</text>
</comment>
<protein>
    <recommendedName>
        <fullName evidence="9">CRISPR-associated exonuclease Cas4</fullName>
        <ecNumber evidence="9">3.1.12.1</ecNumber>
    </recommendedName>
</protein>
<reference evidence="12" key="1">
    <citation type="submission" date="2016-06" db="EMBL/GenBank/DDBJ databases">
        <authorList>
            <person name="Nascimento L."/>
            <person name="Pereira R.V."/>
            <person name="Martins L.F."/>
            <person name="Quaggio R.B."/>
            <person name="Silva A.M."/>
            <person name="Setubal J.C."/>
        </authorList>
    </citation>
    <scope>NUCLEOTIDE SEQUENCE [LARGE SCALE GENOMIC DNA]</scope>
</reference>
<dbReference type="PANTHER" id="PTHR37168">
    <property type="entry name" value="CRISPR-ASSOCIATED EXONUCLEASE CAS4"/>
    <property type="match status" value="1"/>
</dbReference>
<keyword evidence="7 9" id="KW-0051">Antiviral defense</keyword>
<evidence type="ECO:0000313" key="11">
    <source>
        <dbReference type="EMBL" id="OUM88219.1"/>
    </source>
</evidence>
<dbReference type="InterPro" id="IPR011604">
    <property type="entry name" value="PDDEXK-like_dom_sf"/>
</dbReference>
<comment type="cofactor">
    <cofactor evidence="9">
        <name>Mg(2+)</name>
        <dbReference type="ChEBI" id="CHEBI:18420"/>
    </cofactor>
    <cofactor evidence="9">
        <name>Mn(2+)</name>
        <dbReference type="ChEBI" id="CHEBI:29035"/>
    </cofactor>
    <text evidence="9">Mg(2+) or Mn(2+) required for ssDNA cleavage activity.</text>
</comment>
<dbReference type="GO" id="GO:0046872">
    <property type="term" value="F:metal ion binding"/>
    <property type="evidence" value="ECO:0007669"/>
    <property type="project" value="UniProtKB-KW"/>
</dbReference>
<accession>A0A1Y3PV47</accession>
<keyword evidence="2 9" id="KW-0479">Metal-binding</keyword>
<dbReference type="InterPro" id="IPR022765">
    <property type="entry name" value="Dna2/Cas4_DUF83"/>
</dbReference>
<dbReference type="InterPro" id="IPR013343">
    <property type="entry name" value="CRISPR-assoc_prot_Cas4"/>
</dbReference>
<keyword evidence="1 9" id="KW-0540">Nuclease</keyword>
<name>A0A1Y3PV47_9BACI</name>
<feature type="domain" description="DUF83" evidence="10">
    <location>
        <begin position="9"/>
        <end position="168"/>
    </location>
</feature>
<dbReference type="Proteomes" id="UP000196475">
    <property type="component" value="Unassembled WGS sequence"/>
</dbReference>
<evidence type="ECO:0000256" key="4">
    <source>
        <dbReference type="ARBA" id="ARBA00022839"/>
    </source>
</evidence>
<evidence type="ECO:0000256" key="9">
    <source>
        <dbReference type="RuleBase" id="RU365022"/>
    </source>
</evidence>
<evidence type="ECO:0000259" key="10">
    <source>
        <dbReference type="Pfam" id="PF01930"/>
    </source>
</evidence>
<comment type="function">
    <text evidence="9">CRISPR (clustered regularly interspaced short palindromic repeat) is an adaptive immune system that provides protection against mobile genetic elements (viruses, transposable elements and conjugative plasmids). CRISPR clusters contain sequences complementary to antecedent mobile elements and target invading nucleic acids. CRISPR clusters are transcribed and processed into CRISPR RNA (crRNA).</text>
</comment>
<dbReference type="GO" id="GO:0051536">
    <property type="term" value="F:iron-sulfur cluster binding"/>
    <property type="evidence" value="ECO:0007669"/>
    <property type="project" value="UniProtKB-KW"/>
</dbReference>
<evidence type="ECO:0000313" key="12">
    <source>
        <dbReference type="Proteomes" id="UP000196475"/>
    </source>
</evidence>
<evidence type="ECO:0000256" key="8">
    <source>
        <dbReference type="ARBA" id="ARBA00023211"/>
    </source>
</evidence>
<organism evidence="11 12">
    <name type="scientific">Bacillus thermozeamaize</name>
    <dbReference type="NCBI Taxonomy" id="230954"/>
    <lineage>
        <taxon>Bacteria</taxon>
        <taxon>Bacillati</taxon>
        <taxon>Bacillota</taxon>
        <taxon>Bacilli</taxon>
        <taxon>Bacillales</taxon>
        <taxon>Bacillaceae</taxon>
        <taxon>Bacillus</taxon>
    </lineage>
</organism>
<dbReference type="Pfam" id="PF01930">
    <property type="entry name" value="Cas_Cas4"/>
    <property type="match status" value="1"/>
</dbReference>
<keyword evidence="6 9" id="KW-0411">Iron-sulfur</keyword>
<evidence type="ECO:0000256" key="1">
    <source>
        <dbReference type="ARBA" id="ARBA00022722"/>
    </source>
</evidence>
<comment type="similarity">
    <text evidence="9">Belongs to the CRISPR-associated exonuclease Cas4 family.</text>
</comment>
<dbReference type="NCBIfam" id="TIGR00372">
    <property type="entry name" value="cas4"/>
    <property type="match status" value="1"/>
</dbReference>
<dbReference type="AlphaFoldDB" id="A0A1Y3PV47"/>